<keyword evidence="2" id="KW-1185">Reference proteome</keyword>
<reference evidence="1" key="1">
    <citation type="submission" date="2021-06" db="EMBL/GenBank/DDBJ databases">
        <authorList>
            <person name="Kallberg Y."/>
            <person name="Tangrot J."/>
            <person name="Rosling A."/>
        </authorList>
    </citation>
    <scope>NUCLEOTIDE SEQUENCE</scope>
    <source>
        <strain evidence="1">FL966</strain>
    </source>
</reference>
<dbReference type="OrthoDB" id="2416136at2759"/>
<organism evidence="1 2">
    <name type="scientific">Cetraspora pellucida</name>
    <dbReference type="NCBI Taxonomy" id="1433469"/>
    <lineage>
        <taxon>Eukaryota</taxon>
        <taxon>Fungi</taxon>
        <taxon>Fungi incertae sedis</taxon>
        <taxon>Mucoromycota</taxon>
        <taxon>Glomeromycotina</taxon>
        <taxon>Glomeromycetes</taxon>
        <taxon>Diversisporales</taxon>
        <taxon>Gigasporaceae</taxon>
        <taxon>Cetraspora</taxon>
    </lineage>
</organism>
<feature type="non-terminal residue" evidence="1">
    <location>
        <position position="1"/>
    </location>
</feature>
<dbReference type="EMBL" id="CAJVQA010036254">
    <property type="protein sequence ID" value="CAG8808232.1"/>
    <property type="molecule type" value="Genomic_DNA"/>
</dbReference>
<dbReference type="Proteomes" id="UP000789759">
    <property type="component" value="Unassembled WGS sequence"/>
</dbReference>
<dbReference type="AlphaFoldDB" id="A0A9N9K4L1"/>
<evidence type="ECO:0000313" key="2">
    <source>
        <dbReference type="Proteomes" id="UP000789759"/>
    </source>
</evidence>
<evidence type="ECO:0000313" key="1">
    <source>
        <dbReference type="EMBL" id="CAG8808232.1"/>
    </source>
</evidence>
<accession>A0A9N9K4L1</accession>
<name>A0A9N9K4L1_9GLOM</name>
<comment type="caution">
    <text evidence="1">The sequence shown here is derived from an EMBL/GenBank/DDBJ whole genome shotgun (WGS) entry which is preliminary data.</text>
</comment>
<sequence length="46" mass="5414">KWTTLTFKLLPYIIDDPDLHIIDGVETIYEEDLESFEIKSVCDLNK</sequence>
<protein>
    <submittedName>
        <fullName evidence="1">42_t:CDS:1</fullName>
    </submittedName>
</protein>
<feature type="non-terminal residue" evidence="1">
    <location>
        <position position="46"/>
    </location>
</feature>
<proteinExistence type="predicted"/>
<gene>
    <name evidence="1" type="ORF">CPELLU_LOCUS18367</name>
</gene>